<dbReference type="Proteomes" id="UP001258207">
    <property type="component" value="Chromosome"/>
</dbReference>
<gene>
    <name evidence="3" type="ORF">RI108_10370</name>
</gene>
<dbReference type="InterPro" id="IPR038255">
    <property type="entry name" value="PBS_linker_sf"/>
</dbReference>
<dbReference type="EMBL" id="CP134081">
    <property type="protein sequence ID" value="WNC11783.1"/>
    <property type="molecule type" value="Genomic_DNA"/>
</dbReference>
<evidence type="ECO:0000256" key="1">
    <source>
        <dbReference type="ARBA" id="ARBA00022837"/>
    </source>
</evidence>
<reference evidence="3" key="1">
    <citation type="submission" date="2023-09" db="EMBL/GenBank/DDBJ databases">
        <title>First report of Pseudomonas coleopterorum DJ13 causing leaf spot on Rhododendron pulchrum Sweet in China.</title>
        <authorList>
            <person name="Zhang Y."/>
        </authorList>
    </citation>
    <scope>NUCLEOTIDE SEQUENCE</scope>
    <source>
        <strain evidence="3">DJ13</strain>
    </source>
</reference>
<dbReference type="InterPro" id="IPR001343">
    <property type="entry name" value="Hemolysn_Ca-bd"/>
</dbReference>
<feature type="domain" description="DUF4214" evidence="2">
    <location>
        <begin position="379"/>
        <end position="434"/>
    </location>
</feature>
<dbReference type="AlphaFoldDB" id="A0AAJ6M2K4"/>
<accession>A0AAJ6M2K4</accession>
<proteinExistence type="predicted"/>
<dbReference type="SUPFAM" id="SSF51120">
    <property type="entry name" value="beta-Roll"/>
    <property type="match status" value="1"/>
</dbReference>
<keyword evidence="1" id="KW-0106">Calcium</keyword>
<feature type="domain" description="DUF4214" evidence="2">
    <location>
        <begin position="283"/>
        <end position="323"/>
    </location>
</feature>
<dbReference type="Gene3D" id="2.160.20.160">
    <property type="match status" value="1"/>
</dbReference>
<dbReference type="GO" id="GO:0005509">
    <property type="term" value="F:calcium ion binding"/>
    <property type="evidence" value="ECO:0007669"/>
    <property type="project" value="InterPro"/>
</dbReference>
<evidence type="ECO:0000313" key="3">
    <source>
        <dbReference type="EMBL" id="WNC11783.1"/>
    </source>
</evidence>
<dbReference type="Pfam" id="PF13946">
    <property type="entry name" value="DUF4214"/>
    <property type="match status" value="2"/>
</dbReference>
<dbReference type="Pfam" id="PF00353">
    <property type="entry name" value="HemolysinCabind"/>
    <property type="match status" value="2"/>
</dbReference>
<protein>
    <submittedName>
        <fullName evidence="3">DUF4214 domain-containing protein</fullName>
    </submittedName>
</protein>
<dbReference type="InterPro" id="IPR025282">
    <property type="entry name" value="DUF4214"/>
</dbReference>
<dbReference type="Gene3D" id="1.10.3130.20">
    <property type="entry name" value="Phycobilisome linker domain"/>
    <property type="match status" value="1"/>
</dbReference>
<sequence>MQYDSPISSESFQSSLTGSNFSSATAAAISTLLSLDTAATVNLASWDGVSAPLTPTGQTAAAEVVTGTIAGRTGDTVTLAIPDSLASAKAFVLDSNANLNVTFNPVAAAPAAQADEVSTFSAFSIAAAAVAADPATAAEFLVKTGNGDDIITVTGNQNTYIDGGFGNDVITATGSGNNTVVAGLGNNVITTGAGNDTIVLSGVNHSDVVNTGAGYDVVQLDGSSANYSFVVGNNFDVTLNGTQGLGQTAAITNAEFLSFTDSAGVISTVALAHNEAEAAALRLYDGILGRDADAAGAKQWTTQINEGTSLNTIAQNFLNSGEYTDGDNTAFIDTLYGALLGRNIGEDAAGAQNWLNVLAKGGSLVDVVTGIATSQEAIAQDSTNGAFVQALYTAALGRDAGEDGLSAWVGQLVNGASRAEVAAGILGSSEAAEKSTDNFLNDLYVKALGRTEDQAAADVAGKAGWVEALANGATHADVAIGIIGSQEAIAHIDNVVVLHGAV</sequence>
<dbReference type="RefSeq" id="WP_310793017.1">
    <property type="nucleotide sequence ID" value="NZ_CP134081.1"/>
</dbReference>
<organism evidence="3 4">
    <name type="scientific">Pseudomonas coleopterorum</name>
    <dbReference type="NCBI Taxonomy" id="1605838"/>
    <lineage>
        <taxon>Bacteria</taxon>
        <taxon>Pseudomonadati</taxon>
        <taxon>Pseudomonadota</taxon>
        <taxon>Gammaproteobacteria</taxon>
        <taxon>Pseudomonadales</taxon>
        <taxon>Pseudomonadaceae</taxon>
        <taxon>Pseudomonas</taxon>
    </lineage>
</organism>
<name>A0AAJ6M2K4_9PSED</name>
<evidence type="ECO:0000313" key="4">
    <source>
        <dbReference type="Proteomes" id="UP001258207"/>
    </source>
</evidence>
<evidence type="ECO:0000259" key="2">
    <source>
        <dbReference type="Pfam" id="PF13946"/>
    </source>
</evidence>
<dbReference type="InterPro" id="IPR011049">
    <property type="entry name" value="Serralysin-like_metalloprot_C"/>
</dbReference>